<dbReference type="Gene3D" id="1.20.120.450">
    <property type="entry name" value="dinb family like domain"/>
    <property type="match status" value="1"/>
</dbReference>
<accession>V6M7V2</accession>
<name>V6M7V2_9BACL</name>
<dbReference type="Pfam" id="PF12867">
    <property type="entry name" value="DinB_2"/>
    <property type="match status" value="1"/>
</dbReference>
<dbReference type="EMBL" id="AYJU01000016">
    <property type="protein sequence ID" value="EST54352.1"/>
    <property type="molecule type" value="Genomic_DNA"/>
</dbReference>
<comment type="caution">
    <text evidence="2">The sequence shown here is derived from an EMBL/GenBank/DDBJ whole genome shotgun (WGS) entry which is preliminary data.</text>
</comment>
<dbReference type="SUPFAM" id="SSF109854">
    <property type="entry name" value="DinB/YfiT-like putative metalloenzymes"/>
    <property type="match status" value="1"/>
</dbReference>
<organism evidence="2 3">
    <name type="scientific">Brevibacillus panacihumi W25</name>
    <dbReference type="NCBI Taxonomy" id="1408254"/>
    <lineage>
        <taxon>Bacteria</taxon>
        <taxon>Bacillati</taxon>
        <taxon>Bacillota</taxon>
        <taxon>Bacilli</taxon>
        <taxon>Bacillales</taxon>
        <taxon>Paenibacillaceae</taxon>
        <taxon>Brevibacillus</taxon>
    </lineage>
</organism>
<dbReference type="Proteomes" id="UP000017973">
    <property type="component" value="Unassembled WGS sequence"/>
</dbReference>
<dbReference type="HOGENOM" id="CLU_137351_0_0_9"/>
<dbReference type="AlphaFoldDB" id="V6M7V2"/>
<reference evidence="2 3" key="1">
    <citation type="journal article" date="2014" name="Genome Announc.">
        <title>Draft Genome Sequence of Brevibacillus panacihumi Strain W25, a Halotolerant Hydrocarbon-Degrading Bacterium.</title>
        <authorList>
            <person name="Wang X."/>
            <person name="Jin D."/>
            <person name="Zhou L."/>
            <person name="Wu L."/>
            <person name="An W."/>
            <person name="Chen Y."/>
            <person name="Zhao L."/>
        </authorList>
    </citation>
    <scope>NUCLEOTIDE SEQUENCE [LARGE SCALE GENOMIC DNA]</scope>
    <source>
        <strain evidence="2 3">W25</strain>
    </source>
</reference>
<dbReference type="InterPro" id="IPR034660">
    <property type="entry name" value="DinB/YfiT-like"/>
</dbReference>
<evidence type="ECO:0000313" key="2">
    <source>
        <dbReference type="EMBL" id="EST54352.1"/>
    </source>
</evidence>
<evidence type="ECO:0000259" key="1">
    <source>
        <dbReference type="Pfam" id="PF12867"/>
    </source>
</evidence>
<dbReference type="RefSeq" id="WP_023556633.1">
    <property type="nucleotide sequence ID" value="NZ_KI629782.1"/>
</dbReference>
<gene>
    <name evidence="2" type="ORF">T458_13575</name>
</gene>
<dbReference type="PATRIC" id="fig|1408254.3.peg.2678"/>
<dbReference type="STRING" id="1408254.T458_13575"/>
<feature type="domain" description="DinB-like" evidence="1">
    <location>
        <begin position="17"/>
        <end position="154"/>
    </location>
</feature>
<proteinExistence type="predicted"/>
<keyword evidence="3" id="KW-1185">Reference proteome</keyword>
<protein>
    <recommendedName>
        <fullName evidence="1">DinB-like domain-containing protein</fullName>
    </recommendedName>
</protein>
<dbReference type="InterPro" id="IPR024775">
    <property type="entry name" value="DinB-like"/>
</dbReference>
<evidence type="ECO:0000313" key="3">
    <source>
        <dbReference type="Proteomes" id="UP000017973"/>
    </source>
</evidence>
<dbReference type="eggNOG" id="COG2318">
    <property type="taxonomic scope" value="Bacteria"/>
</dbReference>
<sequence>MNTNADIATYKEFVSFIAALHHVNDTVWTNPIANGKWSISEIVSHIKNWDRYLLAETLPAVRKGEDIEFPDFDTYNQIASDYVKSGIMHAELIKETILTREQLVMELFEMPVDALHRHVTVNGASHCPHTGTPYSLAYIIKEFIEHDNLHKQQIVEFLSESKSTTK</sequence>